<accession>A0A0J0XD52</accession>
<organism evidence="2 3">
    <name type="scientific">Cutaneotrichosporon oleaginosum</name>
    <dbReference type="NCBI Taxonomy" id="879819"/>
    <lineage>
        <taxon>Eukaryota</taxon>
        <taxon>Fungi</taxon>
        <taxon>Dikarya</taxon>
        <taxon>Basidiomycota</taxon>
        <taxon>Agaricomycotina</taxon>
        <taxon>Tremellomycetes</taxon>
        <taxon>Trichosporonales</taxon>
        <taxon>Trichosporonaceae</taxon>
        <taxon>Cutaneotrichosporon</taxon>
    </lineage>
</organism>
<dbReference type="InterPro" id="IPR038955">
    <property type="entry name" value="PriA/CPL1_fungi"/>
</dbReference>
<reference evidence="2 3" key="1">
    <citation type="submission" date="2015-03" db="EMBL/GenBank/DDBJ databases">
        <title>Genomics and transcriptomics of the oil-accumulating basidiomycete yeast T. oleaginosus allow insights into substrate utilization and the diverse evolutionary trajectories of mating systems in fungi.</title>
        <authorList>
            <consortium name="DOE Joint Genome Institute"/>
            <person name="Kourist R."/>
            <person name="Kracht O."/>
            <person name="Bracharz F."/>
            <person name="Lipzen A."/>
            <person name="Nolan M."/>
            <person name="Ohm R."/>
            <person name="Grigoriev I."/>
            <person name="Sun S."/>
            <person name="Heitman J."/>
            <person name="Bruck T."/>
            <person name="Nowrousian M."/>
        </authorList>
    </citation>
    <scope>NUCLEOTIDE SEQUENCE [LARGE SCALE GENOMIC DNA]</scope>
    <source>
        <strain evidence="2 3">IBC0246</strain>
    </source>
</reference>
<feature type="domain" description="Protein CPL1-like" evidence="1">
    <location>
        <begin position="171"/>
        <end position="234"/>
    </location>
</feature>
<dbReference type="OrthoDB" id="2563080at2759"/>
<gene>
    <name evidence="2" type="ORF">CC85DRAFT_331124</name>
</gene>
<dbReference type="RefSeq" id="XP_018275501.1">
    <property type="nucleotide sequence ID" value="XM_018427006.1"/>
</dbReference>
<dbReference type="PANTHER" id="PTHR35192:SF2">
    <property type="entry name" value="APPLE DOMAIN-CONTAINING PROTEIN"/>
    <property type="match status" value="1"/>
</dbReference>
<dbReference type="Proteomes" id="UP000053611">
    <property type="component" value="Unassembled WGS sequence"/>
</dbReference>
<dbReference type="InterPro" id="IPR048661">
    <property type="entry name" value="CPL1-like"/>
</dbReference>
<proteinExistence type="predicted"/>
<evidence type="ECO:0000313" key="2">
    <source>
        <dbReference type="EMBL" id="KLT39010.1"/>
    </source>
</evidence>
<protein>
    <recommendedName>
        <fullName evidence="1">Protein CPL1-like domain-containing protein</fullName>
    </recommendedName>
</protein>
<dbReference type="AlphaFoldDB" id="A0A0J0XD52"/>
<dbReference type="Pfam" id="PF21671">
    <property type="entry name" value="CPL1-like"/>
    <property type="match status" value="1"/>
</dbReference>
<evidence type="ECO:0000259" key="1">
    <source>
        <dbReference type="Pfam" id="PF21671"/>
    </source>
</evidence>
<dbReference type="PANTHER" id="PTHR35192">
    <property type="entry name" value="PROTEIN, PUTATIVE-RELATED"/>
    <property type="match status" value="1"/>
</dbReference>
<dbReference type="EMBL" id="KQ087274">
    <property type="protein sequence ID" value="KLT39010.1"/>
    <property type="molecule type" value="Genomic_DNA"/>
</dbReference>
<keyword evidence="3" id="KW-1185">Reference proteome</keyword>
<sequence length="239" mass="24766">MVAADAATPVDVPVDVCAATCAAQGFTYALTSASSCLCSSNLDGINANHIVNGGGDSTCPPSAYTLAVASTTWAFKGCYPSPGTDCMSPSECLESCDKGWVAIRPLPPPKEGWGCHCVPTADITPGNCTDKDGPWYHRPTPSPHRRRQQTVLAGLCPAPMIACAVAGTDGWECIDTRAELESCGGCLHGVHGVPGSENGEDCTTLRGVARGGARCVDGRCKITACRYGFVPGLDECIPR</sequence>
<dbReference type="GeneID" id="28987609"/>
<evidence type="ECO:0000313" key="3">
    <source>
        <dbReference type="Proteomes" id="UP000053611"/>
    </source>
</evidence>
<name>A0A0J0XD52_9TREE</name>